<organism evidence="2 3">
    <name type="scientific">Phormidium yuhuli AB48</name>
    <dbReference type="NCBI Taxonomy" id="2940671"/>
    <lineage>
        <taxon>Bacteria</taxon>
        <taxon>Bacillati</taxon>
        <taxon>Cyanobacteriota</taxon>
        <taxon>Cyanophyceae</taxon>
        <taxon>Oscillatoriophycideae</taxon>
        <taxon>Oscillatoriales</taxon>
        <taxon>Oscillatoriaceae</taxon>
        <taxon>Phormidium</taxon>
        <taxon>Phormidium yuhuli</taxon>
    </lineage>
</organism>
<dbReference type="Proteomes" id="UP001056708">
    <property type="component" value="Chromosome"/>
</dbReference>
<dbReference type="InterPro" id="IPR018637">
    <property type="entry name" value="DUF2059"/>
</dbReference>
<keyword evidence="3" id="KW-1185">Reference proteome</keyword>
<dbReference type="RefSeq" id="WP_252662673.1">
    <property type="nucleotide sequence ID" value="NZ_CP098611.1"/>
</dbReference>
<proteinExistence type="predicted"/>
<evidence type="ECO:0000313" key="3">
    <source>
        <dbReference type="Proteomes" id="UP001056708"/>
    </source>
</evidence>
<dbReference type="Pfam" id="PF09832">
    <property type="entry name" value="DUF2059"/>
    <property type="match status" value="1"/>
</dbReference>
<reference evidence="2" key="1">
    <citation type="submission" date="2022-06" db="EMBL/GenBank/DDBJ databases">
        <title>Genome sequence of Phormidium yuhuli AB48 isolated from an industrial photobioreactor environment.</title>
        <authorList>
            <person name="Qiu Y."/>
            <person name="Noonan A.J.C."/>
            <person name="Dofher K."/>
            <person name="Koch M."/>
            <person name="Kieft B."/>
            <person name="Lin X."/>
            <person name="Ziels R.M."/>
            <person name="Hallam S.J."/>
        </authorList>
    </citation>
    <scope>NUCLEOTIDE SEQUENCE</scope>
    <source>
        <strain evidence="2">AB48</strain>
    </source>
</reference>
<gene>
    <name evidence="2" type="ORF">NEA10_17750</name>
</gene>
<sequence length="163" mass="18224">MKRTVLSLTLVNLLAPLSLGMVAVSLPSLGARPVMAQAPNQIFDDPEISPEREALIHEIIRATNEVNVMVESVRLSLEAMPGFPSQLREEYLGRFEADYVDLVTPIYAEYYSQEELEALLRFYQSDAGRAIAERAPDVARNAFSRVSVWAELNILDILQNMGN</sequence>
<dbReference type="EMBL" id="CP098611">
    <property type="protein sequence ID" value="USR90649.1"/>
    <property type="molecule type" value="Genomic_DNA"/>
</dbReference>
<evidence type="ECO:0000313" key="2">
    <source>
        <dbReference type="EMBL" id="USR90649.1"/>
    </source>
</evidence>
<feature type="domain" description="DUF2059" evidence="1">
    <location>
        <begin position="101"/>
        <end position="150"/>
    </location>
</feature>
<name>A0ABY5AN80_9CYAN</name>
<evidence type="ECO:0000259" key="1">
    <source>
        <dbReference type="Pfam" id="PF09832"/>
    </source>
</evidence>
<accession>A0ABY5AN80</accession>
<protein>
    <submittedName>
        <fullName evidence="2">DUF2059 domain-containing protein</fullName>
    </submittedName>
</protein>